<comment type="subcellular location">
    <subcellularLocation>
        <location evidence="1">Secreted</location>
    </subcellularLocation>
</comment>
<evidence type="ECO:0000259" key="14">
    <source>
        <dbReference type="PROSITE" id="PS51406"/>
    </source>
</evidence>
<dbReference type="GO" id="GO:0003823">
    <property type="term" value="F:antigen binding"/>
    <property type="evidence" value="ECO:0007669"/>
    <property type="project" value="TreeGrafter"/>
</dbReference>
<dbReference type="FunFam" id="3.90.215.10:FF:000001">
    <property type="entry name" value="Tenascin isoform 1"/>
    <property type="match status" value="1"/>
</dbReference>
<dbReference type="GeneTree" id="ENSGT00940000163282"/>
<dbReference type="GO" id="GO:0005102">
    <property type="term" value="F:signaling receptor binding"/>
    <property type="evidence" value="ECO:0007669"/>
    <property type="project" value="TreeGrafter"/>
</dbReference>
<dbReference type="GO" id="GO:0005615">
    <property type="term" value="C:extracellular space"/>
    <property type="evidence" value="ECO:0007669"/>
    <property type="project" value="TreeGrafter"/>
</dbReference>
<protein>
    <submittedName>
        <fullName evidence="15">Ficolin-2-like</fullName>
    </submittedName>
</protein>
<dbReference type="GO" id="GO:0001867">
    <property type="term" value="P:complement activation, lectin pathway"/>
    <property type="evidence" value="ECO:0007669"/>
    <property type="project" value="TreeGrafter"/>
</dbReference>
<keyword evidence="4" id="KW-0479">Metal-binding</keyword>
<sequence length="334" mass="36769">MVDFLSWTFLCCLLLSTIGHHWQSFSSITTIHMGKGKLGACGDTAHCYTQIHTVSLNDKDKLSILQGCPGYPGAQGLKGDAGTPGMKGKVAKGEPGAIGKSADTLLCWCSVITKIFSTANTGAQNCKQLLDAGNTLSGWYMVYSVTGKPVSVFCDMDTDGGGWLVFQRRMDGSVDFFREWTAYKKGFGNKQSEFWLGNDYIHSLTSAGSHELRIDLIDFENASTFAKYASFNVMGETEKYKLILGDFTSGTAGDSLSSQKNMMFSTKDQDNDSSASFCASAYKGGWWYSDCHFSNLNGLYLRGSHESYANGINWRTGKGYNYSYKYCDMKFRPV</sequence>
<dbReference type="PANTHER" id="PTHR19143:SF433">
    <property type="entry name" value="FICOLIN-2"/>
    <property type="match status" value="1"/>
</dbReference>
<evidence type="ECO:0000256" key="11">
    <source>
        <dbReference type="ARBA" id="ARBA00023157"/>
    </source>
</evidence>
<dbReference type="Proteomes" id="UP000694620">
    <property type="component" value="Chromosome 14"/>
</dbReference>
<evidence type="ECO:0000256" key="7">
    <source>
        <dbReference type="ARBA" id="ARBA00022737"/>
    </source>
</evidence>
<evidence type="ECO:0000256" key="12">
    <source>
        <dbReference type="ARBA" id="ARBA00023180"/>
    </source>
</evidence>
<dbReference type="GO" id="GO:0046872">
    <property type="term" value="F:metal ion binding"/>
    <property type="evidence" value="ECO:0007669"/>
    <property type="project" value="UniProtKB-KW"/>
</dbReference>
<keyword evidence="3" id="KW-0399">Innate immunity</keyword>
<dbReference type="CDD" id="cd00087">
    <property type="entry name" value="FReD"/>
    <property type="match status" value="1"/>
</dbReference>
<dbReference type="GO" id="GO:0030246">
    <property type="term" value="F:carbohydrate binding"/>
    <property type="evidence" value="ECO:0007669"/>
    <property type="project" value="UniProtKB-KW"/>
</dbReference>
<keyword evidence="5 13" id="KW-0732">Signal</keyword>
<dbReference type="SUPFAM" id="SSF56496">
    <property type="entry name" value="Fibrinogen C-terminal domain-like"/>
    <property type="match status" value="1"/>
</dbReference>
<evidence type="ECO:0000256" key="5">
    <source>
        <dbReference type="ARBA" id="ARBA00022729"/>
    </source>
</evidence>
<dbReference type="PROSITE" id="PS00514">
    <property type="entry name" value="FIBRINOGEN_C_1"/>
    <property type="match status" value="1"/>
</dbReference>
<dbReference type="PANTHER" id="PTHR19143">
    <property type="entry name" value="FIBRINOGEN/TENASCIN/ANGIOPOEITIN"/>
    <property type="match status" value="1"/>
</dbReference>
<name>A0A8C4TMT7_ERPCA</name>
<dbReference type="NCBIfam" id="NF040941">
    <property type="entry name" value="GGGWT_bact"/>
    <property type="match status" value="1"/>
</dbReference>
<dbReference type="AlphaFoldDB" id="A0A8C4TMT7"/>
<keyword evidence="11" id="KW-1015">Disulfide bond</keyword>
<evidence type="ECO:0000256" key="9">
    <source>
        <dbReference type="ARBA" id="ARBA00022859"/>
    </source>
</evidence>
<dbReference type="Gene3D" id="3.90.215.10">
    <property type="entry name" value="Gamma Fibrinogen, chain A, domain 1"/>
    <property type="match status" value="1"/>
</dbReference>
<keyword evidence="10" id="KW-0176">Collagen</keyword>
<dbReference type="InterPro" id="IPR050373">
    <property type="entry name" value="Fibrinogen_C-term_domain"/>
</dbReference>
<dbReference type="GO" id="GO:0005581">
    <property type="term" value="C:collagen trimer"/>
    <property type="evidence" value="ECO:0007669"/>
    <property type="project" value="UniProtKB-KW"/>
</dbReference>
<dbReference type="InterPro" id="IPR014716">
    <property type="entry name" value="Fibrinogen_a/b/g_C_1"/>
</dbReference>
<dbReference type="GO" id="GO:0097367">
    <property type="term" value="F:carbohydrate derivative binding"/>
    <property type="evidence" value="ECO:0007669"/>
    <property type="project" value="TreeGrafter"/>
</dbReference>
<gene>
    <name evidence="15" type="primary">LOC114664301</name>
</gene>
<feature type="chain" id="PRO_5034612130" evidence="13">
    <location>
        <begin position="20"/>
        <end position="334"/>
    </location>
</feature>
<keyword evidence="6" id="KW-0430">Lectin</keyword>
<evidence type="ECO:0000256" key="4">
    <source>
        <dbReference type="ARBA" id="ARBA00022723"/>
    </source>
</evidence>
<dbReference type="InterPro" id="IPR036056">
    <property type="entry name" value="Fibrinogen-like_C"/>
</dbReference>
<evidence type="ECO:0000313" key="15">
    <source>
        <dbReference type="Ensembl" id="ENSECRP00000034080.1"/>
    </source>
</evidence>
<evidence type="ECO:0000313" key="16">
    <source>
        <dbReference type="Proteomes" id="UP000694620"/>
    </source>
</evidence>
<dbReference type="Pfam" id="PF00147">
    <property type="entry name" value="Fibrinogen_C"/>
    <property type="match status" value="1"/>
</dbReference>
<keyword evidence="9" id="KW-0391">Immunity</keyword>
<keyword evidence="2" id="KW-0964">Secreted</keyword>
<accession>A0A8C4TMT7</accession>
<evidence type="ECO:0000256" key="6">
    <source>
        <dbReference type="ARBA" id="ARBA00022734"/>
    </source>
</evidence>
<evidence type="ECO:0000256" key="1">
    <source>
        <dbReference type="ARBA" id="ARBA00004613"/>
    </source>
</evidence>
<feature type="domain" description="Fibrinogen C-terminal" evidence="14">
    <location>
        <begin position="117"/>
        <end position="334"/>
    </location>
</feature>
<keyword evidence="8" id="KW-0106">Calcium</keyword>
<proteinExistence type="predicted"/>
<reference evidence="15" key="3">
    <citation type="submission" date="2025-09" db="UniProtKB">
        <authorList>
            <consortium name="Ensembl"/>
        </authorList>
    </citation>
    <scope>IDENTIFICATION</scope>
</reference>
<evidence type="ECO:0000256" key="3">
    <source>
        <dbReference type="ARBA" id="ARBA00022588"/>
    </source>
</evidence>
<organism evidence="15 16">
    <name type="scientific">Erpetoichthys calabaricus</name>
    <name type="common">Rope fish</name>
    <name type="synonym">Calamoichthys calabaricus</name>
    <dbReference type="NCBI Taxonomy" id="27687"/>
    <lineage>
        <taxon>Eukaryota</taxon>
        <taxon>Metazoa</taxon>
        <taxon>Chordata</taxon>
        <taxon>Craniata</taxon>
        <taxon>Vertebrata</taxon>
        <taxon>Euteleostomi</taxon>
        <taxon>Actinopterygii</taxon>
        <taxon>Polypteriformes</taxon>
        <taxon>Polypteridae</taxon>
        <taxon>Erpetoichthys</taxon>
    </lineage>
</organism>
<feature type="signal peptide" evidence="13">
    <location>
        <begin position="1"/>
        <end position="19"/>
    </location>
</feature>
<evidence type="ECO:0000256" key="10">
    <source>
        <dbReference type="ARBA" id="ARBA00023119"/>
    </source>
</evidence>
<dbReference type="InterPro" id="IPR020837">
    <property type="entry name" value="Fibrinogen_CS"/>
</dbReference>
<reference evidence="15" key="1">
    <citation type="submission" date="2021-06" db="EMBL/GenBank/DDBJ databases">
        <authorList>
            <consortium name="Wellcome Sanger Institute Data Sharing"/>
        </authorList>
    </citation>
    <scope>NUCLEOTIDE SEQUENCE [LARGE SCALE GENOMIC DNA]</scope>
</reference>
<evidence type="ECO:0000256" key="8">
    <source>
        <dbReference type="ARBA" id="ARBA00022837"/>
    </source>
</evidence>
<dbReference type="SMART" id="SM00186">
    <property type="entry name" value="FBG"/>
    <property type="match status" value="1"/>
</dbReference>
<dbReference type="PROSITE" id="PS51406">
    <property type="entry name" value="FIBRINOGEN_C_2"/>
    <property type="match status" value="1"/>
</dbReference>
<evidence type="ECO:0000256" key="13">
    <source>
        <dbReference type="SAM" id="SignalP"/>
    </source>
</evidence>
<evidence type="ECO:0000256" key="2">
    <source>
        <dbReference type="ARBA" id="ARBA00022525"/>
    </source>
</evidence>
<keyword evidence="16" id="KW-1185">Reference proteome</keyword>
<keyword evidence="12" id="KW-0325">Glycoprotein</keyword>
<reference evidence="15" key="2">
    <citation type="submission" date="2025-08" db="UniProtKB">
        <authorList>
            <consortium name="Ensembl"/>
        </authorList>
    </citation>
    <scope>IDENTIFICATION</scope>
</reference>
<dbReference type="InterPro" id="IPR002181">
    <property type="entry name" value="Fibrinogen_a/b/g_C_dom"/>
</dbReference>
<dbReference type="Ensembl" id="ENSECRT00000034815.1">
    <property type="protein sequence ID" value="ENSECRP00000034080.1"/>
    <property type="gene ID" value="ENSECRG00000023025.1"/>
</dbReference>
<keyword evidence="7" id="KW-0677">Repeat</keyword>